<reference evidence="10 11" key="1">
    <citation type="submission" date="2014-09" db="EMBL/GenBank/DDBJ databases">
        <title>Draft genome of Bradyrhizobium japonicum Is-34.</title>
        <authorList>
            <person name="Tsurumaru H."/>
            <person name="Yamakawa T."/>
            <person name="Hashimoto S."/>
            <person name="Okizaki K."/>
            <person name="Kanesaki Y."/>
            <person name="Yoshikawa H."/>
            <person name="Yajima S."/>
        </authorList>
    </citation>
    <scope>NUCLEOTIDE SEQUENCE [LARGE SCALE GENOMIC DNA]</scope>
    <source>
        <strain evidence="10 11">Is-34</strain>
    </source>
</reference>
<evidence type="ECO:0000256" key="5">
    <source>
        <dbReference type="PROSITE-ProRule" id="PRU00284"/>
    </source>
</evidence>
<dbReference type="PANTHER" id="PTHR32089">
    <property type="entry name" value="METHYL-ACCEPTING CHEMOTAXIS PROTEIN MCPB"/>
    <property type="match status" value="1"/>
</dbReference>
<comment type="similarity">
    <text evidence="4">Belongs to the methyl-accepting chemotaxis (MCP) protein family.</text>
</comment>
<dbReference type="Proteomes" id="UP000030377">
    <property type="component" value="Unassembled WGS sequence"/>
</dbReference>
<sequence>MMVENDGLESLRQTTSRILVAVLWLHVPISVTIGLALGKAWLIPAIFMTIFALAATLSWRMSGNGLSTRLVFSVALMSGVSMFTWQFEGNPWQIDMHMYFFAALACIVAYCDYRAIAAATVAVALHHIALNFVLPAAIYPGGSDFGRVVLHAAILLIEAGVLIALAHKLQELFETTAVKTAEAQAAMAAEARANRERSEVEQRAKQDREAAKQRLAGNFERSIGGIVEAVAIAAGEVQHLSSAMSSNSADTARRTSAAAAASNQASSNVETVAAATEELTASVNSITQQVARSANIAARAADEARRTNQVVEGLASGTQKIGEVVTLIQSIASQTNLLALNATIEAARAGEHGKGFAVVASEVKALANQTAKATEEISAQVQSIQSATGDAVNAIQAIGATIAEIDEISGQISTAVDQQGLATREIAGSLQQAATGTREVNNNIASVSKASEQAGAAASKMHQAAAGLSSQSERLKAEVDGFLGSLRTA</sequence>
<dbReference type="InterPro" id="IPR004089">
    <property type="entry name" value="MCPsignal_dom"/>
</dbReference>
<dbReference type="EMBL" id="JRPN01000018">
    <property type="protein sequence ID" value="KGT77274.1"/>
    <property type="molecule type" value="Genomic_DNA"/>
</dbReference>
<dbReference type="GO" id="GO:0007165">
    <property type="term" value="P:signal transduction"/>
    <property type="evidence" value="ECO:0007669"/>
    <property type="project" value="UniProtKB-KW"/>
</dbReference>
<feature type="transmembrane region" description="Helical" evidence="7">
    <location>
        <begin position="120"/>
        <end position="139"/>
    </location>
</feature>
<evidence type="ECO:0000256" key="6">
    <source>
        <dbReference type="SAM" id="Coils"/>
    </source>
</evidence>
<keyword evidence="7" id="KW-0812">Transmembrane</keyword>
<keyword evidence="7" id="KW-0472">Membrane</keyword>
<keyword evidence="2" id="KW-1003">Cell membrane</keyword>
<dbReference type="InterPro" id="IPR000727">
    <property type="entry name" value="T_SNARE_dom"/>
</dbReference>
<evidence type="ECO:0000256" key="7">
    <source>
        <dbReference type="SAM" id="Phobius"/>
    </source>
</evidence>
<feature type="transmembrane region" description="Helical" evidence="7">
    <location>
        <begin position="41"/>
        <end position="59"/>
    </location>
</feature>
<keyword evidence="7" id="KW-1133">Transmembrane helix</keyword>
<dbReference type="PANTHER" id="PTHR32089:SF112">
    <property type="entry name" value="LYSOZYME-LIKE PROTEIN-RELATED"/>
    <property type="match status" value="1"/>
</dbReference>
<dbReference type="PROSITE" id="PS50192">
    <property type="entry name" value="T_SNARE"/>
    <property type="match status" value="1"/>
</dbReference>
<proteinExistence type="inferred from homology"/>
<feature type="transmembrane region" description="Helical" evidence="7">
    <location>
        <begin position="97"/>
        <end position="113"/>
    </location>
</feature>
<dbReference type="Gene3D" id="1.10.287.950">
    <property type="entry name" value="Methyl-accepting chemotaxis protein"/>
    <property type="match status" value="1"/>
</dbReference>
<keyword evidence="6" id="KW-0175">Coiled coil</keyword>
<evidence type="ECO:0000313" key="10">
    <source>
        <dbReference type="EMBL" id="KGT77274.1"/>
    </source>
</evidence>
<evidence type="ECO:0000313" key="11">
    <source>
        <dbReference type="Proteomes" id="UP000030377"/>
    </source>
</evidence>
<comment type="caution">
    <text evidence="10">The sequence shown here is derived from an EMBL/GenBank/DDBJ whole genome shotgun (WGS) entry which is preliminary data.</text>
</comment>
<dbReference type="AlphaFoldDB" id="A0A0A3XVE4"/>
<keyword evidence="3 5" id="KW-0807">Transducer</keyword>
<feature type="domain" description="Methyl-accepting transducer" evidence="8">
    <location>
        <begin position="226"/>
        <end position="469"/>
    </location>
</feature>
<dbReference type="PROSITE" id="PS50111">
    <property type="entry name" value="CHEMOTAXIS_TRANSDUC_2"/>
    <property type="match status" value="1"/>
</dbReference>
<feature type="transmembrane region" description="Helical" evidence="7">
    <location>
        <begin position="18"/>
        <end position="35"/>
    </location>
</feature>
<gene>
    <name evidence="10" type="ORF">MA20_21985</name>
</gene>
<name>A0A0A3XVE4_BRAJP</name>
<evidence type="ECO:0000256" key="3">
    <source>
        <dbReference type="ARBA" id="ARBA00023224"/>
    </source>
</evidence>
<dbReference type="GO" id="GO:0005886">
    <property type="term" value="C:plasma membrane"/>
    <property type="evidence" value="ECO:0007669"/>
    <property type="project" value="UniProtKB-SubCell"/>
</dbReference>
<dbReference type="SMART" id="SM00283">
    <property type="entry name" value="MA"/>
    <property type="match status" value="1"/>
</dbReference>
<evidence type="ECO:0000256" key="4">
    <source>
        <dbReference type="ARBA" id="ARBA00029447"/>
    </source>
</evidence>
<dbReference type="Pfam" id="PF00015">
    <property type="entry name" value="MCPsignal"/>
    <property type="match status" value="1"/>
</dbReference>
<dbReference type="SUPFAM" id="SSF58104">
    <property type="entry name" value="Methyl-accepting chemotaxis protein (MCP) signaling domain"/>
    <property type="match status" value="1"/>
</dbReference>
<feature type="domain" description="T-SNARE coiled-coil homology" evidence="9">
    <location>
        <begin position="385"/>
        <end position="447"/>
    </location>
</feature>
<protein>
    <submittedName>
        <fullName evidence="10">Chemotaxis protein</fullName>
    </submittedName>
</protein>
<feature type="coiled-coil region" evidence="6">
    <location>
        <begin position="183"/>
        <end position="210"/>
    </location>
</feature>
<evidence type="ECO:0000256" key="1">
    <source>
        <dbReference type="ARBA" id="ARBA00004429"/>
    </source>
</evidence>
<evidence type="ECO:0000259" key="8">
    <source>
        <dbReference type="PROSITE" id="PS50111"/>
    </source>
</evidence>
<organism evidence="10 11">
    <name type="scientific">Bradyrhizobium japonicum</name>
    <dbReference type="NCBI Taxonomy" id="375"/>
    <lineage>
        <taxon>Bacteria</taxon>
        <taxon>Pseudomonadati</taxon>
        <taxon>Pseudomonadota</taxon>
        <taxon>Alphaproteobacteria</taxon>
        <taxon>Hyphomicrobiales</taxon>
        <taxon>Nitrobacteraceae</taxon>
        <taxon>Bradyrhizobium</taxon>
    </lineage>
</organism>
<accession>A0A0A3XVE4</accession>
<keyword evidence="2" id="KW-0997">Cell inner membrane</keyword>
<evidence type="ECO:0000259" key="9">
    <source>
        <dbReference type="PROSITE" id="PS50192"/>
    </source>
</evidence>
<evidence type="ECO:0000256" key="2">
    <source>
        <dbReference type="ARBA" id="ARBA00022519"/>
    </source>
</evidence>
<comment type="subcellular location">
    <subcellularLocation>
        <location evidence="1">Cell inner membrane</location>
        <topology evidence="1">Multi-pass membrane protein</topology>
    </subcellularLocation>
</comment>
<feature type="transmembrane region" description="Helical" evidence="7">
    <location>
        <begin position="66"/>
        <end position="85"/>
    </location>
</feature>
<feature type="transmembrane region" description="Helical" evidence="7">
    <location>
        <begin position="145"/>
        <end position="166"/>
    </location>
</feature>
<dbReference type="RefSeq" id="WP_028160116.1">
    <property type="nucleotide sequence ID" value="NZ_JANUDC010000001.1"/>
</dbReference>